<feature type="chain" id="PRO_5007278014" evidence="1">
    <location>
        <begin position="29"/>
        <end position="194"/>
    </location>
</feature>
<keyword evidence="4" id="KW-1185">Reference proteome</keyword>
<evidence type="ECO:0000313" key="3">
    <source>
        <dbReference type="EMBL" id="AMP11355.1"/>
    </source>
</evidence>
<dbReference type="AlphaFoldDB" id="A0A127QNI4"/>
<name>A0A127QNI4_9BURK</name>
<organism evidence="3 4">
    <name type="scientific">Collimonas arenae</name>
    <dbReference type="NCBI Taxonomy" id="279058"/>
    <lineage>
        <taxon>Bacteria</taxon>
        <taxon>Pseudomonadati</taxon>
        <taxon>Pseudomonadota</taxon>
        <taxon>Betaproteobacteria</taxon>
        <taxon>Burkholderiales</taxon>
        <taxon>Oxalobacteraceae</taxon>
        <taxon>Collimonas</taxon>
    </lineage>
</organism>
<keyword evidence="1" id="KW-0732">Signal</keyword>
<dbReference type="Proteomes" id="UP000071778">
    <property type="component" value="Chromosome"/>
</dbReference>
<dbReference type="InterPro" id="IPR007372">
    <property type="entry name" value="Lipid/polyisoprenoid-bd_YceI"/>
</dbReference>
<dbReference type="PATRIC" id="fig|279058.18.peg.3609"/>
<reference evidence="3 4" key="1">
    <citation type="submission" date="2015-11" db="EMBL/GenBank/DDBJ databases">
        <title>Exploring the genomic traits of fungus-feeding bacterial genus Collimonas.</title>
        <authorList>
            <person name="Song C."/>
            <person name="Schmidt R."/>
            <person name="de Jager V."/>
            <person name="Krzyzanowska D."/>
            <person name="Jongedijk E."/>
            <person name="Cankar K."/>
            <person name="Beekwilder J."/>
            <person name="van Veen A."/>
            <person name="de Boer W."/>
            <person name="van Veen J.A."/>
            <person name="Garbeva P."/>
        </authorList>
    </citation>
    <scope>NUCLEOTIDE SEQUENCE [LARGE SCALE GENOMIC DNA]</scope>
    <source>
        <strain evidence="3 4">Ter282</strain>
    </source>
</reference>
<dbReference type="Pfam" id="PF04264">
    <property type="entry name" value="YceI"/>
    <property type="match status" value="1"/>
</dbReference>
<dbReference type="Gene3D" id="2.40.128.110">
    <property type="entry name" value="Lipid/polyisoprenoid-binding, YceI-like"/>
    <property type="match status" value="1"/>
</dbReference>
<accession>A0A127QNI4</accession>
<protein>
    <submittedName>
        <fullName evidence="3">YceI-like domain protein</fullName>
    </submittedName>
</protein>
<dbReference type="InterPro" id="IPR036761">
    <property type="entry name" value="TTHA0802/YceI-like_sf"/>
</dbReference>
<gene>
    <name evidence="3" type="ORF">CAter282_3672</name>
</gene>
<evidence type="ECO:0000313" key="4">
    <source>
        <dbReference type="Proteomes" id="UP000071778"/>
    </source>
</evidence>
<dbReference type="SUPFAM" id="SSF101874">
    <property type="entry name" value="YceI-like"/>
    <property type="match status" value="1"/>
</dbReference>
<feature type="domain" description="Lipid/polyisoprenoid-binding YceI-like" evidence="2">
    <location>
        <begin position="30"/>
        <end position="194"/>
    </location>
</feature>
<proteinExistence type="predicted"/>
<dbReference type="SMART" id="SM00867">
    <property type="entry name" value="YceI"/>
    <property type="match status" value="1"/>
</dbReference>
<dbReference type="PANTHER" id="PTHR34406:SF1">
    <property type="entry name" value="PROTEIN YCEI"/>
    <property type="match status" value="1"/>
</dbReference>
<dbReference type="PANTHER" id="PTHR34406">
    <property type="entry name" value="PROTEIN YCEI"/>
    <property type="match status" value="1"/>
</dbReference>
<dbReference type="EMBL" id="CP013235">
    <property type="protein sequence ID" value="AMP11355.1"/>
    <property type="molecule type" value="Genomic_DNA"/>
</dbReference>
<sequence>MMSTRLLFRNTVFCAGLMAMSATMPALAAPLKPDLAKSNVTIVFKQMNVPVEAKFKQFNAVIDFNSAQPETAKASVEIAIPSFDLGDPEYNKEVLKKEWFNAQQFAKATFVASSIKPTAGAPAGSKYDVAGKLTIKGKTTDVRFPLSVKKEGSAQVFDGTLPIKRLTYNIGEGEWQDTSMVADEITIKFHLVAN</sequence>
<feature type="signal peptide" evidence="1">
    <location>
        <begin position="1"/>
        <end position="28"/>
    </location>
</feature>
<evidence type="ECO:0000259" key="2">
    <source>
        <dbReference type="SMART" id="SM00867"/>
    </source>
</evidence>
<evidence type="ECO:0000256" key="1">
    <source>
        <dbReference type="SAM" id="SignalP"/>
    </source>
</evidence>